<dbReference type="AlphaFoldDB" id="A0A0K0DEZ6"/>
<proteinExistence type="predicted"/>
<reference evidence="3" key="2">
    <citation type="submission" date="2017-02" db="UniProtKB">
        <authorList>
            <consortium name="WormBaseParasite"/>
        </authorList>
    </citation>
    <scope>IDENTIFICATION</scope>
</reference>
<dbReference type="WBParaSite" id="ACAC_0000948901-mRNA-1">
    <property type="protein sequence ID" value="ACAC_0000948901-mRNA-1"/>
    <property type="gene ID" value="ACAC_0000948901"/>
</dbReference>
<keyword evidence="1" id="KW-1133">Transmembrane helix</keyword>
<accession>A0A0K0DEZ6</accession>
<name>A0A0K0DEZ6_ANGCA</name>
<feature type="transmembrane region" description="Helical" evidence="1">
    <location>
        <begin position="42"/>
        <end position="63"/>
    </location>
</feature>
<keyword evidence="2" id="KW-1185">Reference proteome</keyword>
<evidence type="ECO:0000313" key="2">
    <source>
        <dbReference type="Proteomes" id="UP000035642"/>
    </source>
</evidence>
<organism evidence="2 3">
    <name type="scientific">Angiostrongylus cantonensis</name>
    <name type="common">Rat lungworm</name>
    <dbReference type="NCBI Taxonomy" id="6313"/>
    <lineage>
        <taxon>Eukaryota</taxon>
        <taxon>Metazoa</taxon>
        <taxon>Ecdysozoa</taxon>
        <taxon>Nematoda</taxon>
        <taxon>Chromadorea</taxon>
        <taxon>Rhabditida</taxon>
        <taxon>Rhabditina</taxon>
        <taxon>Rhabditomorpha</taxon>
        <taxon>Strongyloidea</taxon>
        <taxon>Metastrongylidae</taxon>
        <taxon>Angiostrongylus</taxon>
    </lineage>
</organism>
<reference evidence="2" key="1">
    <citation type="submission" date="2012-09" db="EMBL/GenBank/DDBJ databases">
        <authorList>
            <person name="Martin A.A."/>
        </authorList>
    </citation>
    <scope>NUCLEOTIDE SEQUENCE</scope>
</reference>
<evidence type="ECO:0000256" key="1">
    <source>
        <dbReference type="SAM" id="Phobius"/>
    </source>
</evidence>
<evidence type="ECO:0000313" key="3">
    <source>
        <dbReference type="WBParaSite" id="ACAC_0000948901-mRNA-1"/>
    </source>
</evidence>
<keyword evidence="1" id="KW-0472">Membrane</keyword>
<dbReference type="Proteomes" id="UP000035642">
    <property type="component" value="Unassembled WGS sequence"/>
</dbReference>
<sequence>MVPVVDCPNSVCIKAVITEAPAKRDVCGGISLLFCHSFIHSLFLSLFFIPPLFHALLPSLLFIPFF</sequence>
<protein>
    <submittedName>
        <fullName evidence="3">Uncharacterized protein</fullName>
    </submittedName>
</protein>
<keyword evidence="1" id="KW-0812">Transmembrane</keyword>